<organism evidence="8">
    <name type="scientific">Ife virus</name>
    <dbReference type="NCBI Taxonomy" id="2547357"/>
    <lineage>
        <taxon>Viruses</taxon>
        <taxon>Riboviria</taxon>
        <taxon>Orthornavirae</taxon>
        <taxon>Duplornaviricota</taxon>
        <taxon>Resentoviricetes</taxon>
        <taxon>Reovirales</taxon>
        <taxon>Sedoreoviridae</taxon>
        <taxon>Orbivirus</taxon>
    </lineage>
</organism>
<protein>
    <recommendedName>
        <fullName evidence="4">Core protein VP4</fullName>
    </recommendedName>
</protein>
<evidence type="ECO:0000313" key="8">
    <source>
        <dbReference type="EMBL" id="QBL15278.1"/>
    </source>
</evidence>
<evidence type="ECO:0000256" key="6">
    <source>
        <dbReference type="ARBA" id="ARBA00022770"/>
    </source>
</evidence>
<dbReference type="EMBL" id="MK359238">
    <property type="protein sequence ID" value="QBL15278.1"/>
    <property type="molecule type" value="Genomic_RNA"/>
</dbReference>
<dbReference type="InterPro" id="IPR007753">
    <property type="entry name" value="Orbi_VP4"/>
</dbReference>
<evidence type="ECO:0000256" key="7">
    <source>
        <dbReference type="ARBA" id="ARBA00022844"/>
    </source>
</evidence>
<comment type="similarity">
    <text evidence="3">Belongs to the orbivirus VP4 family.</text>
</comment>
<comment type="subcellular location">
    <subcellularLocation>
        <location evidence="2">Virion</location>
    </subcellularLocation>
</comment>
<reference evidence="8" key="1">
    <citation type="journal article" date="2019" name="Viruses">
        <title>Discovery and Characterization of Bukakata orbivirus (Reoviridae:Orbivirus), a Novel Virus from a Ugandan Bat.</title>
        <authorList>
            <person name="Fagre A.C."/>
            <person name="Lee J.S."/>
            <person name="Kityo R.M."/>
            <person name="Bergren N.A."/>
            <person name="Mossel E.C."/>
            <person name="Nakayiki T."/>
            <person name="Nalikka B."/>
            <person name="Nyakarahuka L."/>
            <person name="Gilbert A.T."/>
            <person name="Peterhans J.K."/>
            <person name="Crabtree M.B."/>
            <person name="Towner J.S."/>
            <person name="Amman B.R."/>
            <person name="Sealy T.K."/>
            <person name="Schuh A.J."/>
            <person name="Nichol S.T."/>
            <person name="Lutwama J.J."/>
            <person name="Miller B.R."/>
            <person name="Kading R.C."/>
        </authorList>
    </citation>
    <scope>NUCLEOTIDE SEQUENCE</scope>
    <source>
        <strain evidence="8">IbAn 57245</strain>
    </source>
</reference>
<evidence type="ECO:0000256" key="4">
    <source>
        <dbReference type="ARBA" id="ARBA00021787"/>
    </source>
</evidence>
<name>A0A482A8Q7_9REOV</name>
<dbReference type="InterPro" id="IPR029063">
    <property type="entry name" value="SAM-dependent_MTases_sf"/>
</dbReference>
<proteinExistence type="inferred from homology"/>
<dbReference type="GO" id="GO:0039624">
    <property type="term" value="C:viral outer capsid"/>
    <property type="evidence" value="ECO:0007669"/>
    <property type="project" value="UniProtKB-KW"/>
</dbReference>
<evidence type="ECO:0000256" key="1">
    <source>
        <dbReference type="ARBA" id="ARBA00002541"/>
    </source>
</evidence>
<evidence type="ECO:0000256" key="2">
    <source>
        <dbReference type="ARBA" id="ARBA00004328"/>
    </source>
</evidence>
<keyword evidence="6" id="KW-1152">Outer capsid protein</keyword>
<dbReference type="Pfam" id="PF05059">
    <property type="entry name" value="Orbi_VP4"/>
    <property type="match status" value="1"/>
</dbReference>
<dbReference type="Gene3D" id="1.20.1280.200">
    <property type="entry name" value="Orbivirus VP4 core protein, C-terminal domain"/>
    <property type="match status" value="1"/>
</dbReference>
<keyword evidence="7" id="KW-0946">Virion</keyword>
<sequence length="633" mass="74471">MEPRAVLHLSNELGRIAADAYLDVWRLRPGMKINDLWKESGKRMVDIYAIGEISNFSYRQLRAHWFLFISHRKHVVLSDRTIKADVYIQHYQNMSAKELETKIGETRRKLRRNFGNSLRRFALENAIFLNGSEVETLNMADPRRHTVCGLPEEPAHYFNDVTWKRWEDGGTDEKLVSLLDYMTYSCDEVYYVGCGDLRTLGEFSRRDSKRFTRVTWKVFDILPTVFHAQNVQHYKQFINTADDLRNFLSLEADNLRKERLFIWDVAGERTERWEEKRYLEDRTGEKIALTLKNYFSLAVIKHRIPEEMESYKCIFSMLVPQPSAPSTMYELRSILRLDGYTWINREHIEAPIERTVASERCRRMVHLYHGEGKGRMLKRTLFQYLHIERVDGTSDTRTPRADLFYLTNTGNDFESVERVVNESQISTLWVGRTDPIVYGDNALHRSYVSLRFSSYERRVLDGNSALLFFLWKRVVPIELNYDPVWAAKFAVIFRFPVPDAPVPDLSLCSFIGLKYYSSSLRISVVEAHESSDLVKIMGLDLSGHLMVALISDSYVSDMCWWFNMILDWSVLSADQKRETIKKEGAELVEWKDDRADMPWHVRADLIAALEHLRTMKHLRYRLPVNPWLERLRR</sequence>
<evidence type="ECO:0000256" key="3">
    <source>
        <dbReference type="ARBA" id="ARBA00009708"/>
    </source>
</evidence>
<evidence type="ECO:0000256" key="5">
    <source>
        <dbReference type="ARBA" id="ARBA00022561"/>
    </source>
</evidence>
<dbReference type="InterPro" id="IPR043026">
    <property type="entry name" value="Orbi_VP4_C"/>
</dbReference>
<comment type="function">
    <text evidence="1">The VP4 protein is one of the five proteins (with VP1, VP3, VP6 and VP7) which form the inner capsid of the virus.</text>
</comment>
<dbReference type="CDD" id="cd20758">
    <property type="entry name" value="capping_2-OMTase_Orbivirus"/>
    <property type="match status" value="1"/>
</dbReference>
<dbReference type="Gene3D" id="3.40.50.150">
    <property type="entry name" value="Vaccinia Virus protein VP39"/>
    <property type="match status" value="1"/>
</dbReference>
<keyword evidence="5" id="KW-0167">Capsid protein</keyword>
<accession>A0A482A8Q7</accession>